<accession>Q233W8</accession>
<dbReference type="SMART" id="SM00173">
    <property type="entry name" value="RAS"/>
    <property type="match status" value="1"/>
</dbReference>
<evidence type="ECO:0000313" key="5">
    <source>
        <dbReference type="Proteomes" id="UP000009168"/>
    </source>
</evidence>
<dbReference type="SUPFAM" id="SSF52540">
    <property type="entry name" value="P-loop containing nucleoside triphosphate hydrolases"/>
    <property type="match status" value="1"/>
</dbReference>
<organism evidence="4 5">
    <name type="scientific">Tetrahymena thermophila (strain SB210)</name>
    <dbReference type="NCBI Taxonomy" id="312017"/>
    <lineage>
        <taxon>Eukaryota</taxon>
        <taxon>Sar</taxon>
        <taxon>Alveolata</taxon>
        <taxon>Ciliophora</taxon>
        <taxon>Intramacronucleata</taxon>
        <taxon>Oligohymenophorea</taxon>
        <taxon>Hymenostomatida</taxon>
        <taxon>Tetrahymenina</taxon>
        <taxon>Tetrahymenidae</taxon>
        <taxon>Tetrahymena</taxon>
    </lineage>
</organism>
<reference evidence="5" key="1">
    <citation type="journal article" date="2006" name="PLoS Biol.">
        <title>Macronuclear genome sequence of the ciliate Tetrahymena thermophila, a model eukaryote.</title>
        <authorList>
            <person name="Eisen J.A."/>
            <person name="Coyne R.S."/>
            <person name="Wu M."/>
            <person name="Wu D."/>
            <person name="Thiagarajan M."/>
            <person name="Wortman J.R."/>
            <person name="Badger J.H."/>
            <person name="Ren Q."/>
            <person name="Amedeo P."/>
            <person name="Jones K.M."/>
            <person name="Tallon L.J."/>
            <person name="Delcher A.L."/>
            <person name="Salzberg S.L."/>
            <person name="Silva J.C."/>
            <person name="Haas B.J."/>
            <person name="Majoros W.H."/>
            <person name="Farzad M."/>
            <person name="Carlton J.M."/>
            <person name="Smith R.K. Jr."/>
            <person name="Garg J."/>
            <person name="Pearlman R.E."/>
            <person name="Karrer K.M."/>
            <person name="Sun L."/>
            <person name="Manning G."/>
            <person name="Elde N.C."/>
            <person name="Turkewitz A.P."/>
            <person name="Asai D.J."/>
            <person name="Wilkes D.E."/>
            <person name="Wang Y."/>
            <person name="Cai H."/>
            <person name="Collins K."/>
            <person name="Stewart B.A."/>
            <person name="Lee S.R."/>
            <person name="Wilamowska K."/>
            <person name="Weinberg Z."/>
            <person name="Ruzzo W.L."/>
            <person name="Wloga D."/>
            <person name="Gaertig J."/>
            <person name="Frankel J."/>
            <person name="Tsao C.-C."/>
            <person name="Gorovsky M.A."/>
            <person name="Keeling P.J."/>
            <person name="Waller R.F."/>
            <person name="Patron N.J."/>
            <person name="Cherry J.M."/>
            <person name="Stover N.A."/>
            <person name="Krieger C.J."/>
            <person name="del Toro C."/>
            <person name="Ryder H.F."/>
            <person name="Williamson S.C."/>
            <person name="Barbeau R.A."/>
            <person name="Hamilton E.P."/>
            <person name="Orias E."/>
        </authorList>
    </citation>
    <scope>NUCLEOTIDE SEQUENCE [LARGE SCALE GENOMIC DNA]</scope>
    <source>
        <strain evidence="5">SB210</strain>
    </source>
</reference>
<dbReference type="InterPro" id="IPR050305">
    <property type="entry name" value="Small_GTPase_Rab"/>
</dbReference>
<dbReference type="STRING" id="312017.Q233W8"/>
<evidence type="ECO:0000256" key="3">
    <source>
        <dbReference type="ARBA" id="ARBA00023134"/>
    </source>
</evidence>
<evidence type="ECO:0000313" key="4">
    <source>
        <dbReference type="EMBL" id="EAR91816.2"/>
    </source>
</evidence>
<dbReference type="InterPro" id="IPR027417">
    <property type="entry name" value="P-loop_NTPase"/>
</dbReference>
<dbReference type="CDD" id="cd00154">
    <property type="entry name" value="Rab"/>
    <property type="match status" value="1"/>
</dbReference>
<dbReference type="Pfam" id="PF00071">
    <property type="entry name" value="Ras"/>
    <property type="match status" value="1"/>
</dbReference>
<dbReference type="eggNOG" id="KOG0395">
    <property type="taxonomic scope" value="Eukaryota"/>
</dbReference>
<dbReference type="GO" id="GO:0003924">
    <property type="term" value="F:GTPase activity"/>
    <property type="evidence" value="ECO:0007669"/>
    <property type="project" value="InterPro"/>
</dbReference>
<dbReference type="InParanoid" id="Q233W8"/>
<dbReference type="RefSeq" id="XP_001012061.2">
    <property type="nucleotide sequence ID" value="XM_001012061.2"/>
</dbReference>
<dbReference type="GO" id="GO:0005525">
    <property type="term" value="F:GTP binding"/>
    <property type="evidence" value="ECO:0007669"/>
    <property type="project" value="UniProtKB-KW"/>
</dbReference>
<keyword evidence="3" id="KW-0342">GTP-binding</keyword>
<dbReference type="PROSITE" id="PS51419">
    <property type="entry name" value="RAB"/>
    <property type="match status" value="1"/>
</dbReference>
<gene>
    <name evidence="4" type="ORF">TTHERM_00985100</name>
</gene>
<dbReference type="AlphaFoldDB" id="Q233W8"/>
<dbReference type="Proteomes" id="UP000009168">
    <property type="component" value="Unassembled WGS sequence"/>
</dbReference>
<evidence type="ECO:0000256" key="1">
    <source>
        <dbReference type="ARBA" id="ARBA00006270"/>
    </source>
</evidence>
<protein>
    <submittedName>
        <fullName evidence="4">Ras family protein</fullName>
    </submittedName>
</protein>
<dbReference type="PRINTS" id="PR00449">
    <property type="entry name" value="RASTRNSFRMNG"/>
</dbReference>
<dbReference type="InterPro" id="IPR001806">
    <property type="entry name" value="Small_GTPase"/>
</dbReference>
<dbReference type="Gene3D" id="3.40.50.300">
    <property type="entry name" value="P-loop containing nucleotide triphosphate hydrolases"/>
    <property type="match status" value="1"/>
</dbReference>
<name>Q233W8_TETTS</name>
<comment type="similarity">
    <text evidence="1">Belongs to the small GTPase superfamily. Rab family.</text>
</comment>
<dbReference type="PANTHER" id="PTHR47980">
    <property type="entry name" value="LD44762P"/>
    <property type="match status" value="1"/>
</dbReference>
<evidence type="ECO:0000256" key="2">
    <source>
        <dbReference type="ARBA" id="ARBA00022741"/>
    </source>
</evidence>
<sequence>MEQIRKQGFIIVLFGGELAVGKSTIAQRYCGIDYQCGLNLQITQIDTSGEEIQGAVTMKNYFRLLLKGGCLILVYDITDRNSFEEMTKYYFESTKIQDRKFTYLLLGNKLDKYSNRQVSFNEAKSFSDSYGILFFEVSAKYNVNIKEAYNQLIEETIQRISFFETCSYQKK</sequence>
<dbReference type="SMART" id="SM00175">
    <property type="entry name" value="RAB"/>
    <property type="match status" value="1"/>
</dbReference>
<proteinExistence type="inferred from homology"/>
<dbReference type="PROSITE" id="PS51421">
    <property type="entry name" value="RAS"/>
    <property type="match status" value="1"/>
</dbReference>
<dbReference type="HOGENOM" id="CLU_041217_10_6_1"/>
<keyword evidence="2" id="KW-0547">Nucleotide-binding</keyword>
<dbReference type="KEGG" id="tet:TTHERM_00985100"/>
<dbReference type="EMBL" id="GG662768">
    <property type="protein sequence ID" value="EAR91816.2"/>
    <property type="molecule type" value="Genomic_DNA"/>
</dbReference>
<keyword evidence="5" id="KW-1185">Reference proteome</keyword>
<dbReference type="GeneID" id="7846620"/>
<dbReference type="OrthoDB" id="5976022at2759"/>